<accession>M1TSZ1</accession>
<dbReference type="PATRIC" id="fig|1121353.3.peg.1949"/>
<gene>
    <name evidence="1" type="ORF">H924_09540</name>
</gene>
<dbReference type="KEGG" id="ccn:H924_09540"/>
<reference evidence="1 2" key="1">
    <citation type="submission" date="2013-02" db="EMBL/GenBank/DDBJ databases">
        <title>The complete genome sequence of Corynebacterium callunae DSM 20147.</title>
        <authorList>
            <person name="Ruckert C."/>
            <person name="Albersmeier A."/>
            <person name="Kalinowski J."/>
        </authorList>
    </citation>
    <scope>NUCLEOTIDE SEQUENCE [LARGE SCALE GENOMIC DNA]</scope>
    <source>
        <strain evidence="1 2">DSM 20147</strain>
    </source>
</reference>
<evidence type="ECO:0000313" key="2">
    <source>
        <dbReference type="Proteomes" id="UP000011760"/>
    </source>
</evidence>
<proteinExistence type="predicted"/>
<dbReference type="EMBL" id="CP004354">
    <property type="protein sequence ID" value="AGG67346.1"/>
    <property type="molecule type" value="Genomic_DNA"/>
</dbReference>
<dbReference type="STRING" id="1121353.H924_09540"/>
<name>M1TSZ1_9CORY</name>
<dbReference type="RefSeq" id="WP_015651777.1">
    <property type="nucleotide sequence ID" value="NC_020506.1"/>
</dbReference>
<dbReference type="AlphaFoldDB" id="M1TSZ1"/>
<organism evidence="1 2">
    <name type="scientific">Corynebacterium callunae DSM 20147</name>
    <dbReference type="NCBI Taxonomy" id="1121353"/>
    <lineage>
        <taxon>Bacteria</taxon>
        <taxon>Bacillati</taxon>
        <taxon>Actinomycetota</taxon>
        <taxon>Actinomycetes</taxon>
        <taxon>Mycobacteriales</taxon>
        <taxon>Corynebacteriaceae</taxon>
        <taxon>Corynebacterium</taxon>
    </lineage>
</organism>
<dbReference type="OrthoDB" id="4414764at2"/>
<evidence type="ECO:0000313" key="1">
    <source>
        <dbReference type="EMBL" id="AGG67346.1"/>
    </source>
</evidence>
<dbReference type="eggNOG" id="ENOG5031SA4">
    <property type="taxonomic scope" value="Bacteria"/>
</dbReference>
<dbReference type="HOGENOM" id="CLU_192798_0_0_11"/>
<protein>
    <submittedName>
        <fullName evidence="1">Uncharacterized protein</fullName>
    </submittedName>
</protein>
<sequence length="80" mass="8883">MNIVLSGTFKTRQDFFVLLGRAAWGIERPAPTNLDGMVDLIRETGVSRISVTGTWLVDARESLKIEEVCDDLGVTLNINF</sequence>
<keyword evidence="2" id="KW-1185">Reference proteome</keyword>
<dbReference type="Proteomes" id="UP000011760">
    <property type="component" value="Chromosome"/>
</dbReference>